<dbReference type="Gene3D" id="2.160.20.10">
    <property type="entry name" value="Single-stranded right-handed beta-helix, Pectin lyase-like"/>
    <property type="match status" value="1"/>
</dbReference>
<protein>
    <submittedName>
        <fullName evidence="1">Uncharacterized protein</fullName>
    </submittedName>
</protein>
<dbReference type="EMBL" id="CACRXK020007135">
    <property type="protein sequence ID" value="CAB4011408.1"/>
    <property type="molecule type" value="Genomic_DNA"/>
</dbReference>
<dbReference type="InterPro" id="IPR006626">
    <property type="entry name" value="PbH1"/>
</dbReference>
<proteinExistence type="predicted"/>
<organism evidence="1 2">
    <name type="scientific">Paramuricea clavata</name>
    <name type="common">Red gorgonian</name>
    <name type="synonym">Violescent sea-whip</name>
    <dbReference type="NCBI Taxonomy" id="317549"/>
    <lineage>
        <taxon>Eukaryota</taxon>
        <taxon>Metazoa</taxon>
        <taxon>Cnidaria</taxon>
        <taxon>Anthozoa</taxon>
        <taxon>Octocorallia</taxon>
        <taxon>Malacalcyonacea</taxon>
        <taxon>Plexauridae</taxon>
        <taxon>Paramuricea</taxon>
    </lineage>
</organism>
<accession>A0A7D9IRC3</accession>
<dbReference type="InterPro" id="IPR012334">
    <property type="entry name" value="Pectin_lyas_fold"/>
</dbReference>
<dbReference type="InterPro" id="IPR011050">
    <property type="entry name" value="Pectin_lyase_fold/virulence"/>
</dbReference>
<comment type="caution">
    <text evidence="1">The sequence shown here is derived from an EMBL/GenBank/DDBJ whole genome shotgun (WGS) entry which is preliminary data.</text>
</comment>
<dbReference type="PANTHER" id="PTHR11319">
    <property type="entry name" value="G PROTEIN-COUPLED RECEPTOR-RELATED"/>
    <property type="match status" value="1"/>
</dbReference>
<gene>
    <name evidence="1" type="ORF">PACLA_8A058185</name>
</gene>
<reference evidence="1" key="1">
    <citation type="submission" date="2020-04" db="EMBL/GenBank/DDBJ databases">
        <authorList>
            <person name="Alioto T."/>
            <person name="Alioto T."/>
            <person name="Gomez Garrido J."/>
        </authorList>
    </citation>
    <scope>NUCLEOTIDE SEQUENCE</scope>
    <source>
        <strain evidence="1">A484AB</strain>
    </source>
</reference>
<dbReference type="AlphaFoldDB" id="A0A7D9IRC3"/>
<name>A0A7D9IRC3_PARCT</name>
<dbReference type="SMART" id="SM00710">
    <property type="entry name" value="PbH1"/>
    <property type="match status" value="7"/>
</dbReference>
<dbReference type="SUPFAM" id="SSF51126">
    <property type="entry name" value="Pectin lyase-like"/>
    <property type="match status" value="1"/>
</dbReference>
<evidence type="ECO:0000313" key="1">
    <source>
        <dbReference type="EMBL" id="CAB4011408.1"/>
    </source>
</evidence>
<evidence type="ECO:0000313" key="2">
    <source>
        <dbReference type="Proteomes" id="UP001152795"/>
    </source>
</evidence>
<dbReference type="Proteomes" id="UP001152795">
    <property type="component" value="Unassembled WGS sequence"/>
</dbReference>
<dbReference type="OrthoDB" id="5989148at2759"/>
<keyword evidence="2" id="KW-1185">Reference proteome</keyword>
<dbReference type="PANTHER" id="PTHR11319:SF35">
    <property type="entry name" value="OUTER MEMBRANE PROTEIN PMPC-RELATED"/>
    <property type="match status" value="1"/>
</dbReference>
<sequence length="1259" mass="141843">MEQRVFRLVLVIFISLRLSYVVAINIHHNIRITSDGFDSPQCVDVNNTFAACKTLDYVLSHIESNASLENSTKIIIESGVYALNRSYSFENINNFQIIGVAGAQVSSSLKYIISGADVVIQCNMGAGLAFLRSENLTFSYLTFQNCGSWQNNTSINNPKFLAAIFIVYSKNLEVIGCRVSRSPGVGVNLYDVNGDILIENSTFAENYAFDSWNFTYRDGKVRAGGGLHIEFTYCGAVYPFECNDIETDKYNHGSRYTIRNCKFIDNTGTTGHVFKQTFNLNPCEKDFNSIGRGGGISYIIKGNATGNQFLVDNCTFLRNTADWGGGYAVYFQDNATNNSLRVINSRFLQNLARYGGGAVKCATTIYGTFRSLTAREPNYYLHENCIFERNLATEGWGGAFSVFGSTSYLGTQGWQANKTPAFVNCHWRENSATAGAAIGALTKLPELWRRQSVGLEERGFGFALKLVNNTFTKNVIIPTIHNVTVFGMGTIYTVFVPIIMTGDVKFIGNSNTALLLDSACAEIDGNVLFHKNNGVYGGAVGMYGSSAFVFKPGSKLMFKENSASGIAGAIYVKTAGPNIAAFYQTIFQRHRCFFRYIDSSVGPNDWNVSVVFQGNNASLHIGRTLFANTLQFCRFGRSGLINDAIKSWKSFKFENHDGLPSNDDLEVATEPVQILINPNEWNNISPNEQFSPSIQLLDERNHSVYGLIKVSIKEQSSSKSVNIEDGVSPYFYVKDQINSLWLSGKPSSHFNASITSLHSQSMKMTLPDLTVKECPPGYIHRDNTCVCLIVQDRIIGISRCGDDGKSLYLRKGYWGGPRHSNAIKGKSCLFSVVECPYGYCQCGSNSMNGLTNQCECYFNATVNQCVEGREGILCGECKDGLSVVIGSFKCLRCQKNDTLMLIPFFVILTFLVFLFLYFKLDFFSGYLNCWLYTYQIIFLLLPDHLLAGDPFMNFIVKLANMKFVFGSWCLWDGMDDLQKTSFGYVAPVYQIFVLFVFIKLSSKFSILQGNFFRPFCTILVLSYSAIVNVTFKQLQPVHICSEWRVYMSARLKFFRDEHIIYASLAIVVLLFVILPFPVMLAYSSLFTGRSRRLSQISMPLLDVLKSCYRSKRRWFAAYYIVCRLIAVLLHTYILDINARHKVLQIFCVVVLLLFLYLKPYQNDILTKIDTFFLSFLVLMSLLAEVVITCSFFVSQFFDVCFYCIHILLYVPFLYSLIMLYYHGRHLVRQRKQKRGNDTVNCQPVVEESTVAERTRYEPL</sequence>